<dbReference type="PANTHER" id="PTHR46623">
    <property type="entry name" value="CARBOXYMETHYLENEBUTENOLIDASE-RELATED"/>
    <property type="match status" value="1"/>
</dbReference>
<dbReference type="SUPFAM" id="SSF53474">
    <property type="entry name" value="alpha/beta-Hydrolases"/>
    <property type="match status" value="1"/>
</dbReference>
<keyword evidence="2" id="KW-0378">Hydrolase</keyword>
<evidence type="ECO:0000259" key="1">
    <source>
        <dbReference type="Pfam" id="PF01738"/>
    </source>
</evidence>
<sequence>MVAIHGMPVDVRTADGVADAYLACPDDGAPHPGVLVIQDGFGLRPGLWSLADRIAAHGYTVLLPNAYYRHGRAPVIELPELIDPAQRPEIFQQVFPMIRELTPDLLRSDAAAYLEWLSAATQVAEGKVGVTGYCMGARLAVLIAAVFPHRVAAVAGFHGGPLVTDTPDSPHLTVGSISGELYFAHAGEDDHMTPDHIARFDEALATAGVRFRTEVYEGAQHGFTQADTSAHDPAAAERHYRELFSLFDRTLPVGRSPGVSDNSVSGDGSVVG</sequence>
<dbReference type="InterPro" id="IPR002925">
    <property type="entry name" value="Dienelactn_hydro"/>
</dbReference>
<proteinExistence type="predicted"/>
<dbReference type="RefSeq" id="WP_051157581.1">
    <property type="nucleotide sequence ID" value="NZ_JBIRUQ010000001.1"/>
</dbReference>
<evidence type="ECO:0000313" key="3">
    <source>
        <dbReference type="Proteomes" id="UP001611263"/>
    </source>
</evidence>
<dbReference type="Gene3D" id="3.40.50.1820">
    <property type="entry name" value="alpha/beta hydrolase"/>
    <property type="match status" value="1"/>
</dbReference>
<keyword evidence="3" id="KW-1185">Reference proteome</keyword>
<reference evidence="2 3" key="1">
    <citation type="submission" date="2024-10" db="EMBL/GenBank/DDBJ databases">
        <title>The Natural Products Discovery Center: Release of the First 8490 Sequenced Strains for Exploring Actinobacteria Biosynthetic Diversity.</title>
        <authorList>
            <person name="Kalkreuter E."/>
            <person name="Kautsar S.A."/>
            <person name="Yang D."/>
            <person name="Bader C.D."/>
            <person name="Teijaro C.N."/>
            <person name="Fluegel L."/>
            <person name="Davis C.M."/>
            <person name="Simpson J.R."/>
            <person name="Lauterbach L."/>
            <person name="Steele A.D."/>
            <person name="Gui C."/>
            <person name="Meng S."/>
            <person name="Li G."/>
            <person name="Viehrig K."/>
            <person name="Ye F."/>
            <person name="Su P."/>
            <person name="Kiefer A.F."/>
            <person name="Nichols A."/>
            <person name="Cepeda A.J."/>
            <person name="Yan W."/>
            <person name="Fan B."/>
            <person name="Jiang Y."/>
            <person name="Adhikari A."/>
            <person name="Zheng C.-J."/>
            <person name="Schuster L."/>
            <person name="Cowan T.M."/>
            <person name="Smanski M.J."/>
            <person name="Chevrette M.G."/>
            <person name="De Carvalho L.P.S."/>
            <person name="Shen B."/>
        </authorList>
    </citation>
    <scope>NUCLEOTIDE SEQUENCE [LARGE SCALE GENOMIC DNA]</scope>
    <source>
        <strain evidence="2 3">NPDC020568</strain>
    </source>
</reference>
<dbReference type="InterPro" id="IPR029058">
    <property type="entry name" value="AB_hydrolase_fold"/>
</dbReference>
<dbReference type="InterPro" id="IPR051049">
    <property type="entry name" value="Dienelactone_hydrolase-like"/>
</dbReference>
<evidence type="ECO:0000313" key="2">
    <source>
        <dbReference type="EMBL" id="MFI1460250.1"/>
    </source>
</evidence>
<organism evidence="2 3">
    <name type="scientific">Nocardia carnea</name>
    <dbReference type="NCBI Taxonomy" id="37328"/>
    <lineage>
        <taxon>Bacteria</taxon>
        <taxon>Bacillati</taxon>
        <taxon>Actinomycetota</taxon>
        <taxon>Actinomycetes</taxon>
        <taxon>Mycobacteriales</taxon>
        <taxon>Nocardiaceae</taxon>
        <taxon>Nocardia</taxon>
    </lineage>
</organism>
<dbReference type="GeneID" id="93505371"/>
<dbReference type="GO" id="GO:0016787">
    <property type="term" value="F:hydrolase activity"/>
    <property type="evidence" value="ECO:0007669"/>
    <property type="project" value="UniProtKB-KW"/>
</dbReference>
<dbReference type="EC" id="3.1.-.-" evidence="2"/>
<dbReference type="PANTHER" id="PTHR46623:SF10">
    <property type="entry name" value="CARBOXYMETHYLENEBUTENOLIDASE HOMOLOG"/>
    <property type="match status" value="1"/>
</dbReference>
<dbReference type="EMBL" id="JBIRUQ010000001">
    <property type="protein sequence ID" value="MFI1460250.1"/>
    <property type="molecule type" value="Genomic_DNA"/>
</dbReference>
<feature type="domain" description="Dienelactone hydrolase" evidence="1">
    <location>
        <begin position="19"/>
        <end position="249"/>
    </location>
</feature>
<name>A0ABW7TLQ4_9NOCA</name>
<protein>
    <submittedName>
        <fullName evidence="2">Dienelactone hydrolase family protein</fullName>
        <ecNumber evidence="2">3.1.-.-</ecNumber>
    </submittedName>
</protein>
<accession>A0ABW7TLQ4</accession>
<comment type="caution">
    <text evidence="2">The sequence shown here is derived from an EMBL/GenBank/DDBJ whole genome shotgun (WGS) entry which is preliminary data.</text>
</comment>
<dbReference type="Proteomes" id="UP001611263">
    <property type="component" value="Unassembled WGS sequence"/>
</dbReference>
<dbReference type="Pfam" id="PF01738">
    <property type="entry name" value="DLH"/>
    <property type="match status" value="1"/>
</dbReference>
<gene>
    <name evidence="2" type="ORF">ACH4WX_05945</name>
</gene>